<proteinExistence type="predicted"/>
<dbReference type="EMBL" id="MU273682">
    <property type="protein sequence ID" value="KAI0029344.1"/>
    <property type="molecule type" value="Genomic_DNA"/>
</dbReference>
<organism evidence="1 2">
    <name type="scientific">Vararia minispora EC-137</name>
    <dbReference type="NCBI Taxonomy" id="1314806"/>
    <lineage>
        <taxon>Eukaryota</taxon>
        <taxon>Fungi</taxon>
        <taxon>Dikarya</taxon>
        <taxon>Basidiomycota</taxon>
        <taxon>Agaricomycotina</taxon>
        <taxon>Agaricomycetes</taxon>
        <taxon>Russulales</taxon>
        <taxon>Lachnocladiaceae</taxon>
        <taxon>Vararia</taxon>
    </lineage>
</organism>
<name>A0ACB8QBX4_9AGAM</name>
<comment type="caution">
    <text evidence="1">The sequence shown here is derived from an EMBL/GenBank/DDBJ whole genome shotgun (WGS) entry which is preliminary data.</text>
</comment>
<dbReference type="Proteomes" id="UP000814128">
    <property type="component" value="Unassembled WGS sequence"/>
</dbReference>
<sequence length="1136" mass="131625">MPLEHFQSWWTFVITLVNDHQSYRRRQHMRLPGSDLYWRFLALRALDSRRDSSLPLVTHVIPRHDASLPVPGPKKLKLLQKILSPENIHSLSPIIRTASDLRKFYFSSNHAASRLEDSERSMLISLFGTLSLTPNLANPFLNPLAAYMPYQSRRPWWGFIWKLITDQKAAVRKLNEHDFFWLVMAHMQTGNLSRLPLPSLLPLLLTHLHSDDRHRSPPTAQTLHDLYLISGRNRQKLDVEEHSKLITLFATLSSPAYVQDCYLSRMAARVPQKPGSSWWKFVIVLIRDKRQTKPLSASDSYWLVVARLHVSGHMSVVVDANRDNALRDARQRLIGLSTSKVLGGSNHEAYISFLLSAGRLSALEEAIGWLHVLMGRTRIVLPSVQALFWRAALDDRVISSTQMKESLLSIVTDHISLSRPKQTGDFCDGSLVYRLPTKAVDLLLHTSNYILPGDDTLDGLSPSQLIVKDWSHFLAHAMFRVDSPLEMRWRNLTFLAVINSPDASLPSVLPLLQMHEQTRLHPVDPRVLLLLSLLERLGEQHRLDSEFQPLVHQLWNRWNQVVSEHPGLHATLVRPILASFFAIAARMRDNWLCNKAITLASEKQWIWAFTFGDDHAQAQVQSLVSDYVCAAAICGEVSWERILRSVPRYTSFPQWHPMLVGRALLRMAPIDPVLTFDLYLAWSAHLAIPGDYVASMCQTYAQNGRVDISLRLLEKGNWTSLNGQHALVTVLVSLQRVKAPLEDVRVLQTLSRCLHAVVNAPHFLPKYNHGTILWIILKLIRRGNCAFALRLIRVVQNKHPHYFPPRDVENVVRLLLRRWDFTRALDLIKSYRNVFDRRTVSKWARLAAIALTRTEYHDVQYMRADLRALTHRARLLITEPEISRDPYLAMVFHYRLKRRHRGLRMRLVRFTTTPPGKHEPRAPSFIPALLVILGRFGWHRFERALEQLLPVLTDSQRTKIGNAVLCYWIDRRIGHVRLEEQLEITLSQLHKRIGFTPDRVTLNLLVKRLLRPHSFTKHHTRALFNLLVEDGYPVPPPWSRDRPPFVTEWTFEEPKNWLAPIRETVKDLPMHPRVVKRLYRLFFDKFRDKREQMNIDVMRQILRWLPKEDDKIWKERNWWRTGSSGEAQAGRGYGNG</sequence>
<accession>A0ACB8QBX4</accession>
<keyword evidence="2" id="KW-1185">Reference proteome</keyword>
<gene>
    <name evidence="1" type="ORF">K488DRAFT_88819</name>
</gene>
<protein>
    <submittedName>
        <fullName evidence="1">Uncharacterized protein</fullName>
    </submittedName>
</protein>
<evidence type="ECO:0000313" key="2">
    <source>
        <dbReference type="Proteomes" id="UP000814128"/>
    </source>
</evidence>
<reference evidence="1" key="2">
    <citation type="journal article" date="2022" name="New Phytol.">
        <title>Evolutionary transition to the ectomycorrhizal habit in the genomes of a hyperdiverse lineage of mushroom-forming fungi.</title>
        <authorList>
            <person name="Looney B."/>
            <person name="Miyauchi S."/>
            <person name="Morin E."/>
            <person name="Drula E."/>
            <person name="Courty P.E."/>
            <person name="Kohler A."/>
            <person name="Kuo A."/>
            <person name="LaButti K."/>
            <person name="Pangilinan J."/>
            <person name="Lipzen A."/>
            <person name="Riley R."/>
            <person name="Andreopoulos W."/>
            <person name="He G."/>
            <person name="Johnson J."/>
            <person name="Nolan M."/>
            <person name="Tritt A."/>
            <person name="Barry K.W."/>
            <person name="Grigoriev I.V."/>
            <person name="Nagy L.G."/>
            <person name="Hibbett D."/>
            <person name="Henrissat B."/>
            <person name="Matheny P.B."/>
            <person name="Labbe J."/>
            <person name="Martin F.M."/>
        </authorList>
    </citation>
    <scope>NUCLEOTIDE SEQUENCE</scope>
    <source>
        <strain evidence="1">EC-137</strain>
    </source>
</reference>
<reference evidence="1" key="1">
    <citation type="submission" date="2021-02" db="EMBL/GenBank/DDBJ databases">
        <authorList>
            <consortium name="DOE Joint Genome Institute"/>
            <person name="Ahrendt S."/>
            <person name="Looney B.P."/>
            <person name="Miyauchi S."/>
            <person name="Morin E."/>
            <person name="Drula E."/>
            <person name="Courty P.E."/>
            <person name="Chicoki N."/>
            <person name="Fauchery L."/>
            <person name="Kohler A."/>
            <person name="Kuo A."/>
            <person name="Labutti K."/>
            <person name="Pangilinan J."/>
            <person name="Lipzen A."/>
            <person name="Riley R."/>
            <person name="Andreopoulos W."/>
            <person name="He G."/>
            <person name="Johnson J."/>
            <person name="Barry K.W."/>
            <person name="Grigoriev I.V."/>
            <person name="Nagy L."/>
            <person name="Hibbett D."/>
            <person name="Henrissat B."/>
            <person name="Matheny P.B."/>
            <person name="Labbe J."/>
            <person name="Martin F."/>
        </authorList>
    </citation>
    <scope>NUCLEOTIDE SEQUENCE</scope>
    <source>
        <strain evidence="1">EC-137</strain>
    </source>
</reference>
<evidence type="ECO:0000313" key="1">
    <source>
        <dbReference type="EMBL" id="KAI0029344.1"/>
    </source>
</evidence>